<keyword evidence="1" id="KW-0812">Transmembrane</keyword>
<protein>
    <recommendedName>
        <fullName evidence="4">Intracellular sulfur oxidation DsrE/DsrF family protein</fullName>
    </recommendedName>
</protein>
<dbReference type="PANTHER" id="PTHR37691">
    <property type="entry name" value="BLR3518 PROTEIN"/>
    <property type="match status" value="1"/>
</dbReference>
<keyword evidence="1" id="KW-1133">Transmembrane helix</keyword>
<dbReference type="EMBL" id="BGOW01000020">
    <property type="protein sequence ID" value="GBL46508.1"/>
    <property type="molecule type" value="Genomic_DNA"/>
</dbReference>
<dbReference type="Gene3D" id="3.40.1260.10">
    <property type="entry name" value="DsrEFH-like"/>
    <property type="match status" value="1"/>
</dbReference>
<dbReference type="InterPro" id="IPR027396">
    <property type="entry name" value="DsrEFH-like"/>
</dbReference>
<evidence type="ECO:0008006" key="4">
    <source>
        <dbReference type="Google" id="ProtNLM"/>
    </source>
</evidence>
<feature type="transmembrane region" description="Helical" evidence="1">
    <location>
        <begin position="71"/>
        <end position="91"/>
    </location>
</feature>
<reference evidence="2 3" key="1">
    <citation type="journal article" date="2019" name="Front. Microbiol.">
        <title>Genomes of Neutrophilic Sulfur-Oxidizing Chemolithoautotrophs Representing 9 Proteobacterial Species From 8 Genera.</title>
        <authorList>
            <person name="Watanabe T."/>
            <person name="Kojima H."/>
            <person name="Umezawa K."/>
            <person name="Hori C."/>
            <person name="Takasuka T.E."/>
            <person name="Kato Y."/>
            <person name="Fukui M."/>
        </authorList>
    </citation>
    <scope>NUCLEOTIDE SEQUENCE [LARGE SCALE GENOMIC DNA]</scope>
    <source>
        <strain evidence="2 3">TTN</strain>
    </source>
</reference>
<proteinExistence type="predicted"/>
<comment type="caution">
    <text evidence="2">The sequence shown here is derived from an EMBL/GenBank/DDBJ whole genome shotgun (WGS) entry which is preliminary data.</text>
</comment>
<name>A0A401JFY2_9PROT</name>
<sequence>MKPEISQEQLNAFIDGELDLVEKDRLFVALEKDPELAHQLCALRAVKEMVSHGYAEPPPAYQKNRARQFGASHYLATGMVLVLGLAIGWFGRDWNNPQRPAQPALNQAGMQRPVSLAGIKADTRKIVLHVDSDQPVKLKTLLDDVDYLLQHERIIGQPVQVEVIANSYGLDLLRADATPYAARIEKLARQHTNISFVACGQTMRRLSKEGVKVKLLPETRVAPTAVGEIINRLQHGWTYIKV</sequence>
<keyword evidence="1" id="KW-0472">Membrane</keyword>
<organism evidence="2 3">
    <name type="scientific">Sulfuriferula multivorans</name>
    <dbReference type="NCBI Taxonomy" id="1559896"/>
    <lineage>
        <taxon>Bacteria</taxon>
        <taxon>Pseudomonadati</taxon>
        <taxon>Pseudomonadota</taxon>
        <taxon>Betaproteobacteria</taxon>
        <taxon>Nitrosomonadales</taxon>
        <taxon>Sulfuricellaceae</taxon>
        <taxon>Sulfuriferula</taxon>
    </lineage>
</organism>
<dbReference type="PANTHER" id="PTHR37691:SF1">
    <property type="entry name" value="BLR3518 PROTEIN"/>
    <property type="match status" value="1"/>
</dbReference>
<evidence type="ECO:0000313" key="2">
    <source>
        <dbReference type="EMBL" id="GBL46508.1"/>
    </source>
</evidence>
<keyword evidence="3" id="KW-1185">Reference proteome</keyword>
<dbReference type="SUPFAM" id="SSF75169">
    <property type="entry name" value="DsrEFH-like"/>
    <property type="match status" value="1"/>
</dbReference>
<evidence type="ECO:0000256" key="1">
    <source>
        <dbReference type="SAM" id="Phobius"/>
    </source>
</evidence>
<gene>
    <name evidence="2" type="ORF">SFMTTN_2322</name>
</gene>
<evidence type="ECO:0000313" key="3">
    <source>
        <dbReference type="Proteomes" id="UP000286806"/>
    </source>
</evidence>
<dbReference type="RefSeq" id="WP_124705291.1">
    <property type="nucleotide sequence ID" value="NZ_BGOW01000020.1"/>
</dbReference>
<dbReference type="Proteomes" id="UP000286806">
    <property type="component" value="Unassembled WGS sequence"/>
</dbReference>
<dbReference type="OrthoDB" id="8557943at2"/>
<dbReference type="AlphaFoldDB" id="A0A401JFY2"/>
<accession>A0A401JFY2</accession>